<name>A0ACC1CBF7_9ROSI</name>
<organism evidence="1 2">
    <name type="scientific">Pistacia atlantica</name>
    <dbReference type="NCBI Taxonomy" id="434234"/>
    <lineage>
        <taxon>Eukaryota</taxon>
        <taxon>Viridiplantae</taxon>
        <taxon>Streptophyta</taxon>
        <taxon>Embryophyta</taxon>
        <taxon>Tracheophyta</taxon>
        <taxon>Spermatophyta</taxon>
        <taxon>Magnoliopsida</taxon>
        <taxon>eudicotyledons</taxon>
        <taxon>Gunneridae</taxon>
        <taxon>Pentapetalae</taxon>
        <taxon>rosids</taxon>
        <taxon>malvids</taxon>
        <taxon>Sapindales</taxon>
        <taxon>Anacardiaceae</taxon>
        <taxon>Pistacia</taxon>
    </lineage>
</organism>
<sequence length="112" mass="12046">MRASLSCGALVVLMVVVMGVFEIPMVKGGISPSQCEQEKRLLVNACRAVVLGQNPSANCCQRVRVTHFECVCPYVTPKLAALLGVQRTIKQVQGCGRTVPRNFKCGSITTPP</sequence>
<accession>A0ACC1CBF7</accession>
<protein>
    <submittedName>
        <fullName evidence="1">Uncharacterized protein</fullName>
    </submittedName>
</protein>
<comment type="caution">
    <text evidence="1">The sequence shown here is derived from an EMBL/GenBank/DDBJ whole genome shotgun (WGS) entry which is preliminary data.</text>
</comment>
<dbReference type="Proteomes" id="UP001164250">
    <property type="component" value="Chromosome 1"/>
</dbReference>
<keyword evidence="2" id="KW-1185">Reference proteome</keyword>
<evidence type="ECO:0000313" key="2">
    <source>
        <dbReference type="Proteomes" id="UP001164250"/>
    </source>
</evidence>
<dbReference type="EMBL" id="CM047897">
    <property type="protein sequence ID" value="KAJ0112892.1"/>
    <property type="molecule type" value="Genomic_DNA"/>
</dbReference>
<evidence type="ECO:0000313" key="1">
    <source>
        <dbReference type="EMBL" id="KAJ0112892.1"/>
    </source>
</evidence>
<reference evidence="2" key="1">
    <citation type="journal article" date="2023" name="G3 (Bethesda)">
        <title>Genome assembly and association tests identify interacting loci associated with vigor, precocity, and sex in interspecific pistachio rootstocks.</title>
        <authorList>
            <person name="Palmer W."/>
            <person name="Jacygrad E."/>
            <person name="Sagayaradj S."/>
            <person name="Cavanaugh K."/>
            <person name="Han R."/>
            <person name="Bertier L."/>
            <person name="Beede B."/>
            <person name="Kafkas S."/>
            <person name="Golino D."/>
            <person name="Preece J."/>
            <person name="Michelmore R."/>
        </authorList>
    </citation>
    <scope>NUCLEOTIDE SEQUENCE [LARGE SCALE GENOMIC DNA]</scope>
</reference>
<gene>
    <name evidence="1" type="ORF">Patl1_01367</name>
</gene>
<proteinExistence type="predicted"/>